<dbReference type="RefSeq" id="WP_168044346.1">
    <property type="nucleotide sequence ID" value="NZ_JAAEDK010000008.1"/>
</dbReference>
<evidence type="ECO:0000313" key="3">
    <source>
        <dbReference type="Proteomes" id="UP000746741"/>
    </source>
</evidence>
<sequence length="69" mass="7740">MSETLRPLILDLVAFVAERPRPYAEVLDAWRTSCPRLTVWEDAVEGGLVALRDGTVHATEAGRQALRHR</sequence>
<dbReference type="EMBL" id="JAAEDK010000008">
    <property type="protein sequence ID" value="MBR0658517.1"/>
    <property type="molecule type" value="Genomic_DNA"/>
</dbReference>
<dbReference type="Proteomes" id="UP001138708">
    <property type="component" value="Unassembled WGS sequence"/>
</dbReference>
<keyword evidence="3" id="KW-1185">Reference proteome</keyword>
<comment type="caution">
    <text evidence="1">The sequence shown here is derived from an EMBL/GenBank/DDBJ whole genome shotgun (WGS) entry which is preliminary data.</text>
</comment>
<evidence type="ECO:0000313" key="2">
    <source>
        <dbReference type="EMBL" id="NKE20288.1"/>
    </source>
</evidence>
<protein>
    <submittedName>
        <fullName evidence="1">Uncharacterized protein</fullName>
    </submittedName>
</protein>
<reference evidence="2 3" key="2">
    <citation type="submission" date="2020-02" db="EMBL/GenBank/DDBJ databases">
        <authorList>
            <person name="Sun Q."/>
            <person name="Inoue M."/>
        </authorList>
    </citation>
    <scope>NUCLEOTIDE SEQUENCE [LARGE SCALE GENOMIC DNA]</scope>
    <source>
        <strain evidence="2 3">KCTC 22478</strain>
    </source>
</reference>
<reference evidence="1" key="3">
    <citation type="journal article" date="2021" name="Syst. Appl. Microbiol.">
        <title>Roseomonas hellenica sp. nov., isolated from roots of wild-growing Alkanna tinctoria.</title>
        <authorList>
            <person name="Rat A."/>
            <person name="Naranjo H.D."/>
            <person name="Lebbe L."/>
            <person name="Cnockaert M."/>
            <person name="Krigas N."/>
            <person name="Grigoriadou K."/>
            <person name="Maloupa E."/>
            <person name="Willems A."/>
        </authorList>
    </citation>
    <scope>NUCLEOTIDE SEQUENCE</scope>
    <source>
        <strain evidence="1">LMG 31161</strain>
    </source>
</reference>
<evidence type="ECO:0000313" key="1">
    <source>
        <dbReference type="EMBL" id="MBR0658517.1"/>
    </source>
</evidence>
<name>A0A9X9WDV7_9PROT</name>
<evidence type="ECO:0000313" key="4">
    <source>
        <dbReference type="Proteomes" id="UP001138708"/>
    </source>
</evidence>
<accession>A0A9X9WDV7</accession>
<dbReference type="EMBL" id="JAAVUP010000028">
    <property type="protein sequence ID" value="NKE20288.1"/>
    <property type="molecule type" value="Genomic_DNA"/>
</dbReference>
<reference evidence="1" key="1">
    <citation type="submission" date="2020-01" db="EMBL/GenBank/DDBJ databases">
        <authorList>
            <person name="Rat A."/>
        </authorList>
    </citation>
    <scope>NUCLEOTIDE SEQUENCE</scope>
    <source>
        <strain evidence="1">LMG 31161</strain>
    </source>
</reference>
<gene>
    <name evidence="2" type="ORF">GWK15_25265</name>
    <name evidence="1" type="ORF">GXW75_04605</name>
</gene>
<organism evidence="1 4">
    <name type="scientific">Neoroseomonas oryzicola</name>
    <dbReference type="NCBI Taxonomy" id="535904"/>
    <lineage>
        <taxon>Bacteria</taxon>
        <taxon>Pseudomonadati</taxon>
        <taxon>Pseudomonadota</taxon>
        <taxon>Alphaproteobacteria</taxon>
        <taxon>Acetobacterales</taxon>
        <taxon>Acetobacteraceae</taxon>
        <taxon>Neoroseomonas</taxon>
    </lineage>
</organism>
<dbReference type="Proteomes" id="UP000746741">
    <property type="component" value="Unassembled WGS sequence"/>
</dbReference>
<dbReference type="AlphaFoldDB" id="A0A9X9WDV7"/>
<proteinExistence type="predicted"/>